<reference evidence="6 7" key="1">
    <citation type="submission" date="2022-07" db="EMBL/GenBank/DDBJ databases">
        <title>Genome-wide signatures of adaptation to extreme environments.</title>
        <authorList>
            <person name="Cho C.H."/>
            <person name="Yoon H.S."/>
        </authorList>
    </citation>
    <scope>NUCLEOTIDE SEQUENCE [LARGE SCALE GENOMIC DNA]</scope>
    <source>
        <strain evidence="6 7">108.79 E11</strain>
    </source>
</reference>
<accession>A0AAV9I8Z2</accession>
<organism evidence="6 7">
    <name type="scientific">Galdieria yellowstonensis</name>
    <dbReference type="NCBI Taxonomy" id="3028027"/>
    <lineage>
        <taxon>Eukaryota</taxon>
        <taxon>Rhodophyta</taxon>
        <taxon>Bangiophyceae</taxon>
        <taxon>Galdieriales</taxon>
        <taxon>Galdieriaceae</taxon>
        <taxon>Galdieria</taxon>
    </lineage>
</organism>
<comment type="similarity">
    <text evidence="1 5">Belongs to the V-ATPase C subunit family.</text>
</comment>
<keyword evidence="7" id="KW-1185">Reference proteome</keyword>
<evidence type="ECO:0000256" key="2">
    <source>
        <dbReference type="ARBA" id="ARBA00022448"/>
    </source>
</evidence>
<keyword evidence="2 5" id="KW-0813">Transport</keyword>
<comment type="caution">
    <text evidence="6">The sequence shown here is derived from an EMBL/GenBank/DDBJ whole genome shotgun (WGS) entry which is preliminary data.</text>
</comment>
<dbReference type="FunFam" id="3.30.70.100:FF:000002">
    <property type="entry name" value="V-type proton ATPase subunit C"/>
    <property type="match status" value="1"/>
</dbReference>
<evidence type="ECO:0000256" key="5">
    <source>
        <dbReference type="RuleBase" id="RU364010"/>
    </source>
</evidence>
<dbReference type="GO" id="GO:0000221">
    <property type="term" value="C:vacuolar proton-transporting V-type ATPase, V1 domain"/>
    <property type="evidence" value="ECO:0007669"/>
    <property type="project" value="TreeGrafter"/>
</dbReference>
<dbReference type="InterPro" id="IPR004907">
    <property type="entry name" value="ATPase_V1-cplx_csu"/>
</dbReference>
<dbReference type="Proteomes" id="UP001300502">
    <property type="component" value="Unassembled WGS sequence"/>
</dbReference>
<dbReference type="Gene3D" id="1.20.1460.10">
    <property type="entry name" value="subunit c (vma5p) of the yeast v-atpase, domain 2"/>
    <property type="match status" value="1"/>
</dbReference>
<dbReference type="AlphaFoldDB" id="A0AAV9I8Z2"/>
<sequence length="383" mass="44545">MSTSWLISIPCQPGMNTFEQIHKKVTVEQQLCSCYRFELPKLRVGKLDTLVTLSDSLQKDDSAVEATLWRLKRQYKEWNGSDVLRVQGQNLLDYIIGFRWSEEKFASSEPLANIVQAILEQVHTFEEELKKRTSDYAQRKQVVEAEQRKSSGSLMVRSLEGLIDPEKCTETEHLTTVFLVIPKYNEKEFLACYEKLSSLVVPRSAQRWTQDNEWILYSITVFRSCIEELKKNAREKRYHIREYSPKNTSQIGTEQQQQEQSIESLESLRLRHLEWITTAFSETAIAWTHLKAVRLFVESVLRFGLPVQIETMLLLVYPKAQSKLLKTLDKITSQWISGSPEYYYKSSSTNDDRYASLLGISIQEQLYPFILLEWNIAGKESSN</sequence>
<dbReference type="PANTHER" id="PTHR10137:SF0">
    <property type="entry name" value="V-TYPE PROTON ATPASE SUBUNIT C"/>
    <property type="match status" value="1"/>
</dbReference>
<dbReference type="PANTHER" id="PTHR10137">
    <property type="entry name" value="V-TYPE PROTON ATPASE SUBUNIT C"/>
    <property type="match status" value="1"/>
</dbReference>
<protein>
    <recommendedName>
        <fullName evidence="5">V-type proton ATPase subunit C</fullName>
    </recommendedName>
</protein>
<dbReference type="EMBL" id="JANCYU010000019">
    <property type="protein sequence ID" value="KAK4523721.1"/>
    <property type="molecule type" value="Genomic_DNA"/>
</dbReference>
<evidence type="ECO:0000256" key="1">
    <source>
        <dbReference type="ARBA" id="ARBA00006138"/>
    </source>
</evidence>
<dbReference type="CDD" id="cd14785">
    <property type="entry name" value="V-ATPase_C"/>
    <property type="match status" value="1"/>
</dbReference>
<keyword evidence="4 5" id="KW-0406">Ion transport</keyword>
<dbReference type="InterPro" id="IPR036132">
    <property type="entry name" value="Vac_ATP_synth_c_sf"/>
</dbReference>
<gene>
    <name evidence="6" type="ORF">GAYE_PCTG75G1617</name>
</gene>
<keyword evidence="3 5" id="KW-0375">Hydrogen ion transport</keyword>
<dbReference type="Gene3D" id="3.30.70.100">
    <property type="match status" value="1"/>
</dbReference>
<dbReference type="Pfam" id="PF03223">
    <property type="entry name" value="V-ATPase_C"/>
    <property type="match status" value="1"/>
</dbReference>
<evidence type="ECO:0000313" key="7">
    <source>
        <dbReference type="Proteomes" id="UP001300502"/>
    </source>
</evidence>
<dbReference type="SUPFAM" id="SSF118203">
    <property type="entry name" value="Vacuolar ATP synthase subunit C"/>
    <property type="match status" value="1"/>
</dbReference>
<proteinExistence type="inferred from homology"/>
<comment type="function">
    <text evidence="5">Subunit of the V1 complex of vacuolar(H+)-ATPase (V-ATPase), a multisubunit enzyme composed of a peripheral complex (V1) that hydrolyzes ATP and a membrane integral complex (V0) that translocates protons. V-ATPase is responsible for acidifying and maintaining the pH of intracellular compartments and in some cell types, is targeted to the plasma membrane, where it is responsible for acidifying the extracellular environment. Subunit C is necessary for the assembly of the catalytic sector of the enzyme and is likely to have a specific function in its catalytic activity.</text>
</comment>
<dbReference type="Gene3D" id="3.30.70.1180">
    <property type="entry name" value="Vacuolar atp synthase subunit c, domain 1"/>
    <property type="match status" value="1"/>
</dbReference>
<evidence type="ECO:0000313" key="6">
    <source>
        <dbReference type="EMBL" id="KAK4523721.1"/>
    </source>
</evidence>
<name>A0AAV9I8Z2_9RHOD</name>
<comment type="subunit">
    <text evidence="5">V-ATPase is a heteromultimeric enzyme composed of a peripheral catalytic V1 complex (components A to H) attached to an integral membrane V0 proton pore complex.</text>
</comment>
<evidence type="ECO:0000256" key="4">
    <source>
        <dbReference type="ARBA" id="ARBA00023065"/>
    </source>
</evidence>
<evidence type="ECO:0000256" key="3">
    <source>
        <dbReference type="ARBA" id="ARBA00022781"/>
    </source>
</evidence>
<dbReference type="GO" id="GO:0046961">
    <property type="term" value="F:proton-transporting ATPase activity, rotational mechanism"/>
    <property type="evidence" value="ECO:0007669"/>
    <property type="project" value="InterPro"/>
</dbReference>